<keyword evidence="2" id="KW-1003">Cell membrane</keyword>
<evidence type="ECO:0000256" key="5">
    <source>
        <dbReference type="ARBA" id="ARBA00023136"/>
    </source>
</evidence>
<keyword evidence="4 6" id="KW-1133">Transmembrane helix</keyword>
<dbReference type="PANTHER" id="PTHR30086:SF20">
    <property type="entry name" value="ARGININE EXPORTER PROTEIN ARGO-RELATED"/>
    <property type="match status" value="1"/>
</dbReference>
<evidence type="ECO:0000256" key="6">
    <source>
        <dbReference type="SAM" id="Phobius"/>
    </source>
</evidence>
<dbReference type="AlphaFoldDB" id="A0A0T5P9G8"/>
<dbReference type="GO" id="GO:0005886">
    <property type="term" value="C:plasma membrane"/>
    <property type="evidence" value="ECO:0007669"/>
    <property type="project" value="UniProtKB-SubCell"/>
</dbReference>
<dbReference type="GO" id="GO:0015171">
    <property type="term" value="F:amino acid transmembrane transporter activity"/>
    <property type="evidence" value="ECO:0007669"/>
    <property type="project" value="TreeGrafter"/>
</dbReference>
<evidence type="ECO:0000313" key="10">
    <source>
        <dbReference type="Proteomes" id="UP000325785"/>
    </source>
</evidence>
<evidence type="ECO:0000313" key="7">
    <source>
        <dbReference type="EMBL" id="KRS17486.1"/>
    </source>
</evidence>
<dbReference type="Proteomes" id="UP000325785">
    <property type="component" value="Chromosome"/>
</dbReference>
<dbReference type="STRING" id="540747.SAMN04488031_101865"/>
<evidence type="ECO:0000313" key="8">
    <source>
        <dbReference type="EMBL" id="QEW26677.1"/>
    </source>
</evidence>
<dbReference type="OrthoDB" id="9804822at2"/>
<dbReference type="Pfam" id="PF01810">
    <property type="entry name" value="LysE"/>
    <property type="match status" value="1"/>
</dbReference>
<reference evidence="7 9" key="1">
    <citation type="submission" date="2015-04" db="EMBL/GenBank/DDBJ databases">
        <title>The draft genome sequence of Roseovarius indicus B108T.</title>
        <authorList>
            <person name="Li G."/>
            <person name="Lai Q."/>
            <person name="Shao Z."/>
            <person name="Yan P."/>
        </authorList>
    </citation>
    <scope>NUCLEOTIDE SEQUENCE [LARGE SCALE GENOMIC DNA]</scope>
    <source>
        <strain evidence="7 9">B108</strain>
    </source>
</reference>
<evidence type="ECO:0000256" key="1">
    <source>
        <dbReference type="ARBA" id="ARBA00004651"/>
    </source>
</evidence>
<dbReference type="Proteomes" id="UP000051401">
    <property type="component" value="Unassembled WGS sequence"/>
</dbReference>
<keyword evidence="5 6" id="KW-0472">Membrane</keyword>
<feature type="transmembrane region" description="Helical" evidence="6">
    <location>
        <begin position="6"/>
        <end position="28"/>
    </location>
</feature>
<accession>A0A0T5P9G8</accession>
<feature type="transmembrane region" description="Helical" evidence="6">
    <location>
        <begin position="40"/>
        <end position="61"/>
    </location>
</feature>
<evidence type="ECO:0000313" key="9">
    <source>
        <dbReference type="Proteomes" id="UP000051401"/>
    </source>
</evidence>
<name>A0A0T5P9G8_9RHOB</name>
<evidence type="ECO:0000256" key="2">
    <source>
        <dbReference type="ARBA" id="ARBA00022475"/>
    </source>
</evidence>
<dbReference type="InterPro" id="IPR001123">
    <property type="entry name" value="LeuE-type"/>
</dbReference>
<dbReference type="PANTHER" id="PTHR30086">
    <property type="entry name" value="ARGININE EXPORTER PROTEIN ARGO"/>
    <property type="match status" value="1"/>
</dbReference>
<feature type="transmembrane region" description="Helical" evidence="6">
    <location>
        <begin position="109"/>
        <end position="134"/>
    </location>
</feature>
<organism evidence="7 9">
    <name type="scientific">Roseovarius indicus</name>
    <dbReference type="NCBI Taxonomy" id="540747"/>
    <lineage>
        <taxon>Bacteria</taxon>
        <taxon>Pseudomonadati</taxon>
        <taxon>Pseudomonadota</taxon>
        <taxon>Alphaproteobacteria</taxon>
        <taxon>Rhodobacterales</taxon>
        <taxon>Roseobacteraceae</taxon>
        <taxon>Roseovarius</taxon>
    </lineage>
</organism>
<evidence type="ECO:0000256" key="4">
    <source>
        <dbReference type="ARBA" id="ARBA00022989"/>
    </source>
</evidence>
<protein>
    <submittedName>
        <fullName evidence="7">Lysine transporter LysE</fullName>
    </submittedName>
    <submittedName>
        <fullName evidence="8">Threonine efflux protein</fullName>
    </submittedName>
</protein>
<comment type="subcellular location">
    <subcellularLocation>
        <location evidence="1">Cell membrane</location>
        <topology evidence="1">Multi-pass membrane protein</topology>
    </subcellularLocation>
</comment>
<keyword evidence="9" id="KW-1185">Reference proteome</keyword>
<dbReference type="KEGG" id="rid:RIdsm_02477"/>
<evidence type="ECO:0000256" key="3">
    <source>
        <dbReference type="ARBA" id="ARBA00022692"/>
    </source>
</evidence>
<feature type="transmembrane region" description="Helical" evidence="6">
    <location>
        <begin position="67"/>
        <end position="88"/>
    </location>
</feature>
<dbReference type="PATRIC" id="fig|540747.5.peg.5723"/>
<dbReference type="RefSeq" id="WP_057816652.1">
    <property type="nucleotide sequence ID" value="NZ_CP031598.1"/>
</dbReference>
<reference evidence="8 10" key="2">
    <citation type="submission" date="2018-08" db="EMBL/GenBank/DDBJ databases">
        <title>Genetic Globetrotter - A new plasmid hitch-hiking vast phylogenetic and geographic distances.</title>
        <authorList>
            <person name="Vollmers J."/>
            <person name="Petersen J."/>
        </authorList>
    </citation>
    <scope>NUCLEOTIDE SEQUENCE [LARGE SCALE GENOMIC DNA]</scope>
    <source>
        <strain evidence="8 10">DSM 26383</strain>
    </source>
</reference>
<feature type="transmembrane region" description="Helical" evidence="6">
    <location>
        <begin position="146"/>
        <end position="168"/>
    </location>
</feature>
<keyword evidence="3 6" id="KW-0812">Transmembrane</keyword>
<proteinExistence type="predicted"/>
<dbReference type="EMBL" id="LAXI01000007">
    <property type="protein sequence ID" value="KRS17486.1"/>
    <property type="molecule type" value="Genomic_DNA"/>
</dbReference>
<sequence length="201" mass="21477">METAHLIAFNLTLLAALASPGPAMLMALRTTLVEGRMAGILTGLGLGTIAAAWTGAALLGLDVIFTLFPWAYMTLKFVGAAYLIYLAVSIWREANTPLDTAPPARRRPFVSGMLVNLANPKSVLFASAVLVVIFPRDMGLAQKALIVGNHMLVEYAAYTIFAVALSTRAARDGYLRLKPLFDRIAAGVLAALGLKLVFDRS</sequence>
<gene>
    <name evidence="8" type="primary">rhtC_1</name>
    <name evidence="8" type="ORF">RIdsm_02477</name>
    <name evidence="7" type="ORF">XM52_13435</name>
</gene>
<dbReference type="EMBL" id="CP031598">
    <property type="protein sequence ID" value="QEW26677.1"/>
    <property type="molecule type" value="Genomic_DNA"/>
</dbReference>